<keyword evidence="3" id="KW-1185">Reference proteome</keyword>
<keyword evidence="1" id="KW-0472">Membrane</keyword>
<keyword evidence="1" id="KW-1133">Transmembrane helix</keyword>
<evidence type="ECO:0000313" key="3">
    <source>
        <dbReference type="Proteomes" id="UP001189624"/>
    </source>
</evidence>
<dbReference type="Proteomes" id="UP001189624">
    <property type="component" value="Chromosome 9"/>
</dbReference>
<protein>
    <recommendedName>
        <fullName evidence="4">Transmembrane protein</fullName>
    </recommendedName>
</protein>
<proteinExistence type="predicted"/>
<reference evidence="2" key="1">
    <citation type="submission" date="2023-10" db="EMBL/GenBank/DDBJ databases">
        <authorList>
            <person name="Domelevo Entfellner J.-B."/>
        </authorList>
    </citation>
    <scope>NUCLEOTIDE SEQUENCE</scope>
</reference>
<evidence type="ECO:0008006" key="4">
    <source>
        <dbReference type="Google" id="ProtNLM"/>
    </source>
</evidence>
<sequence>MRTYVGKPSVEFVVLDFDCFCLGCGLNIVHLVLVVVKLGVSHKLWVTPKSVWFELISFILHDHVLKLCANRGRLIKIGLRIGLYWTRLCYVVWILLGLNRAMLFVQVKSERTISNLRLDCAYTLTFRAVGPSPTLGCRSCVLI</sequence>
<dbReference type="Gramene" id="rna-AYBTSS11_LOCUS26073">
    <property type="protein sequence ID" value="CAJ1974006.1"/>
    <property type="gene ID" value="gene-AYBTSS11_LOCUS26073"/>
</dbReference>
<name>A0AA86SWC0_9FABA</name>
<dbReference type="EMBL" id="OY731406">
    <property type="protein sequence ID" value="CAJ1974006.1"/>
    <property type="molecule type" value="Genomic_DNA"/>
</dbReference>
<dbReference type="AlphaFoldDB" id="A0AA86SWC0"/>
<gene>
    <name evidence="2" type="ORF">AYBTSS11_LOCUS26073</name>
</gene>
<feature type="transmembrane region" description="Helical" evidence="1">
    <location>
        <begin position="12"/>
        <end position="36"/>
    </location>
</feature>
<evidence type="ECO:0000313" key="2">
    <source>
        <dbReference type="EMBL" id="CAJ1974006.1"/>
    </source>
</evidence>
<keyword evidence="1" id="KW-0812">Transmembrane</keyword>
<evidence type="ECO:0000256" key="1">
    <source>
        <dbReference type="SAM" id="Phobius"/>
    </source>
</evidence>
<feature type="transmembrane region" description="Helical" evidence="1">
    <location>
        <begin position="81"/>
        <end position="105"/>
    </location>
</feature>
<organism evidence="2 3">
    <name type="scientific">Sphenostylis stenocarpa</name>
    <dbReference type="NCBI Taxonomy" id="92480"/>
    <lineage>
        <taxon>Eukaryota</taxon>
        <taxon>Viridiplantae</taxon>
        <taxon>Streptophyta</taxon>
        <taxon>Embryophyta</taxon>
        <taxon>Tracheophyta</taxon>
        <taxon>Spermatophyta</taxon>
        <taxon>Magnoliopsida</taxon>
        <taxon>eudicotyledons</taxon>
        <taxon>Gunneridae</taxon>
        <taxon>Pentapetalae</taxon>
        <taxon>rosids</taxon>
        <taxon>fabids</taxon>
        <taxon>Fabales</taxon>
        <taxon>Fabaceae</taxon>
        <taxon>Papilionoideae</taxon>
        <taxon>50 kb inversion clade</taxon>
        <taxon>NPAAA clade</taxon>
        <taxon>indigoferoid/millettioid clade</taxon>
        <taxon>Phaseoleae</taxon>
        <taxon>Sphenostylis</taxon>
    </lineage>
</organism>
<accession>A0AA86SWC0</accession>